<dbReference type="GeneTree" id="ENSGT00390000004832"/>
<feature type="compositionally biased region" description="Polar residues" evidence="1">
    <location>
        <begin position="270"/>
        <end position="281"/>
    </location>
</feature>
<evidence type="ECO:0000259" key="2">
    <source>
        <dbReference type="Pfam" id="PF15862"/>
    </source>
</evidence>
<evidence type="ECO:0000313" key="3">
    <source>
        <dbReference type="Ensembl" id="ENSECRP00000023445.1"/>
    </source>
</evidence>
<dbReference type="GO" id="GO:0000387">
    <property type="term" value="P:spliceosomal snRNP assembly"/>
    <property type="evidence" value="ECO:0007669"/>
    <property type="project" value="TreeGrafter"/>
</dbReference>
<feature type="compositionally biased region" description="Basic and acidic residues" evidence="1">
    <location>
        <begin position="116"/>
        <end position="128"/>
    </location>
</feature>
<dbReference type="GO" id="GO:0015030">
    <property type="term" value="C:Cajal body"/>
    <property type="evidence" value="ECO:0007669"/>
    <property type="project" value="TreeGrafter"/>
</dbReference>
<proteinExistence type="predicted"/>
<name>A0A8C4T340_ERPCA</name>
<feature type="domain" description="Coilin N-terminal" evidence="2">
    <location>
        <begin position="9"/>
        <end position="138"/>
    </location>
</feature>
<feature type="compositionally biased region" description="Low complexity" evidence="1">
    <location>
        <begin position="230"/>
        <end position="239"/>
    </location>
</feature>
<dbReference type="PANTHER" id="PTHR15197">
    <property type="entry name" value="COILIN P80"/>
    <property type="match status" value="1"/>
</dbReference>
<evidence type="ECO:0000313" key="4">
    <source>
        <dbReference type="Proteomes" id="UP000694620"/>
    </source>
</evidence>
<keyword evidence="4" id="KW-1185">Reference proteome</keyword>
<reference evidence="3" key="3">
    <citation type="submission" date="2025-09" db="UniProtKB">
        <authorList>
            <consortium name="Ensembl"/>
        </authorList>
    </citation>
    <scope>IDENTIFICATION</scope>
</reference>
<reference evidence="3" key="1">
    <citation type="submission" date="2021-06" db="EMBL/GenBank/DDBJ databases">
        <authorList>
            <consortium name="Wellcome Sanger Institute Data Sharing"/>
        </authorList>
    </citation>
    <scope>NUCLEOTIDE SEQUENCE [LARGE SCALE GENOMIC DNA]</scope>
</reference>
<feature type="compositionally biased region" description="Low complexity" evidence="1">
    <location>
        <begin position="139"/>
        <end position="151"/>
    </location>
</feature>
<protein>
    <recommendedName>
        <fullName evidence="2">Coilin N-terminal domain-containing protein</fullName>
    </recommendedName>
</protein>
<dbReference type="Proteomes" id="UP000694620">
    <property type="component" value="Chromosome 14"/>
</dbReference>
<dbReference type="InterPro" id="IPR024822">
    <property type="entry name" value="Coilin"/>
</dbReference>
<dbReference type="Pfam" id="PF15862">
    <property type="entry name" value="Coilin_N"/>
    <property type="match status" value="1"/>
</dbReference>
<dbReference type="GO" id="GO:0030619">
    <property type="term" value="F:U1 snRNA binding"/>
    <property type="evidence" value="ECO:0007669"/>
    <property type="project" value="TreeGrafter"/>
</dbReference>
<organism evidence="3 4">
    <name type="scientific">Erpetoichthys calabaricus</name>
    <name type="common">Rope fish</name>
    <name type="synonym">Calamoichthys calabaricus</name>
    <dbReference type="NCBI Taxonomy" id="27687"/>
    <lineage>
        <taxon>Eukaryota</taxon>
        <taxon>Metazoa</taxon>
        <taxon>Chordata</taxon>
        <taxon>Craniata</taxon>
        <taxon>Vertebrata</taxon>
        <taxon>Euteleostomi</taxon>
        <taxon>Actinopterygii</taxon>
        <taxon>Polypteriformes</taxon>
        <taxon>Polypteridae</taxon>
        <taxon>Erpetoichthys</taxon>
    </lineage>
</organism>
<dbReference type="GO" id="GO:0030620">
    <property type="term" value="F:U2 snRNA binding"/>
    <property type="evidence" value="ECO:0007669"/>
    <property type="project" value="TreeGrafter"/>
</dbReference>
<sequence length="435" mass="47761">MAAPLNSILRVRLFFDYPPPATPGCRMNWLLVDMNRCRVVADLASIIRDKFEFSRGTLLSLFIDECFLPPSESACLVRDNDSIRVKTECVLPELNGLESKNESLVSHWKNKKRFRTEDEPLPKADINSHTKKKKRKQQQETPSPSPQQEVESLPDCSRKKKERKKKESASEESEVQLKQKKKDKVYKDDLVISNKDKKNKCKTLPVFYGLKPPKLSSVFKKTSVKQTAQSDSESSTSSDTTEDELPPAATSLKRFKGQPLSGLGDGTVNKAATSKQASSTFKPGVTREGRQSSDLATAKQTQKVAASSGTKHVATSQAKSSSSDSSSEDTEMATKKPAVEQIQKMAAASSGIKPAATSQTKSSSSDSSSEDTEMATKKPALEKMQKVAAASSGMKPAATGQTKSSSSDSSSEDTEMATKSQPWNRCRRWLLHHLE</sequence>
<feature type="compositionally biased region" description="Basic residues" evidence="1">
    <location>
        <begin position="425"/>
        <end position="435"/>
    </location>
</feature>
<feature type="compositionally biased region" description="Basic and acidic residues" evidence="1">
    <location>
        <begin position="374"/>
        <end position="385"/>
    </location>
</feature>
<accession>A0A8C4T340</accession>
<dbReference type="InterPro" id="IPR031722">
    <property type="entry name" value="Coilin_N"/>
</dbReference>
<feature type="compositionally biased region" description="Polar residues" evidence="1">
    <location>
        <begin position="292"/>
        <end position="319"/>
    </location>
</feature>
<dbReference type="AlphaFoldDB" id="A0A8C4T340"/>
<feature type="compositionally biased region" description="Basic and acidic residues" evidence="1">
    <location>
        <begin position="185"/>
        <end position="196"/>
    </location>
</feature>
<reference evidence="3" key="2">
    <citation type="submission" date="2025-08" db="UniProtKB">
        <authorList>
            <consortium name="Ensembl"/>
        </authorList>
    </citation>
    <scope>IDENTIFICATION</scope>
</reference>
<evidence type="ECO:0000256" key="1">
    <source>
        <dbReference type="SAM" id="MobiDB-lite"/>
    </source>
</evidence>
<feature type="region of interest" description="Disordered" evidence="1">
    <location>
        <begin position="116"/>
        <end position="435"/>
    </location>
</feature>
<dbReference type="Ensembl" id="ENSECRT00000023949.1">
    <property type="protein sequence ID" value="ENSECRP00000023445.1"/>
    <property type="gene ID" value="ENSECRG00000015863.1"/>
</dbReference>
<dbReference type="PANTHER" id="PTHR15197:SF0">
    <property type="entry name" value="COILIN"/>
    <property type="match status" value="1"/>
</dbReference>